<protein>
    <submittedName>
        <fullName evidence="5">Ureidoglycolate lyase</fullName>
        <ecNumber evidence="5">4.3.2.3</ecNumber>
    </submittedName>
</protein>
<evidence type="ECO:0000313" key="5">
    <source>
        <dbReference type="EMBL" id="MVB12709.1"/>
    </source>
</evidence>
<dbReference type="GO" id="GO:0050385">
    <property type="term" value="F:ureidoglycolate lyase activity"/>
    <property type="evidence" value="ECO:0007669"/>
    <property type="project" value="UniProtKB-EC"/>
</dbReference>
<gene>
    <name evidence="5" type="primary">allA</name>
    <name evidence="5" type="ORF">CAFE_34510</name>
    <name evidence="6" type="ORF">HCR03_10810</name>
</gene>
<dbReference type="EMBL" id="CP060286">
    <property type="protein sequence ID" value="QNK39258.1"/>
    <property type="molecule type" value="Genomic_DNA"/>
</dbReference>
<proteinExistence type="predicted"/>
<name>A0A6N8I420_9FIRM</name>
<dbReference type="GO" id="GO:0006144">
    <property type="term" value="P:purine nucleobase metabolic process"/>
    <property type="evidence" value="ECO:0007669"/>
    <property type="project" value="UniProtKB-KW"/>
</dbReference>
<dbReference type="GO" id="GO:0004848">
    <property type="term" value="F:ureidoglycolate hydrolase activity"/>
    <property type="evidence" value="ECO:0007669"/>
    <property type="project" value="InterPro"/>
</dbReference>
<comment type="subunit">
    <text evidence="1">Homodimer.</text>
</comment>
<dbReference type="AlphaFoldDB" id="A0A6N8I420"/>
<dbReference type="Gene3D" id="2.60.120.480">
    <property type="entry name" value="Ureidoglycolate hydrolase"/>
    <property type="match status" value="1"/>
</dbReference>
<keyword evidence="2" id="KW-0659">Purine metabolism</keyword>
<comment type="catalytic activity">
    <reaction evidence="4">
        <text>(S)-ureidoglycolate = urea + glyoxylate</text>
        <dbReference type="Rhea" id="RHEA:11304"/>
        <dbReference type="ChEBI" id="CHEBI:16199"/>
        <dbReference type="ChEBI" id="CHEBI:36655"/>
        <dbReference type="ChEBI" id="CHEBI:57296"/>
        <dbReference type="EC" id="4.3.2.3"/>
    </reaction>
</comment>
<dbReference type="InterPro" id="IPR007247">
    <property type="entry name" value="Ureidogly_lyase"/>
</dbReference>
<evidence type="ECO:0000313" key="7">
    <source>
        <dbReference type="Proteomes" id="UP000469440"/>
    </source>
</evidence>
<dbReference type="EC" id="4.3.2.3" evidence="5"/>
<evidence type="ECO:0000313" key="6">
    <source>
        <dbReference type="EMBL" id="QNK39258.1"/>
    </source>
</evidence>
<dbReference type="Pfam" id="PF04115">
    <property type="entry name" value="Ureidogly_lyase"/>
    <property type="match status" value="1"/>
</dbReference>
<organism evidence="5 7">
    <name type="scientific">Caproicibacter fermentans</name>
    <dbReference type="NCBI Taxonomy" id="2576756"/>
    <lineage>
        <taxon>Bacteria</taxon>
        <taxon>Bacillati</taxon>
        <taxon>Bacillota</taxon>
        <taxon>Clostridia</taxon>
        <taxon>Eubacteriales</taxon>
        <taxon>Acutalibacteraceae</taxon>
        <taxon>Caproicibacter</taxon>
    </lineage>
</organism>
<reference evidence="5 7" key="1">
    <citation type="submission" date="2019-09" db="EMBL/GenBank/DDBJ databases">
        <title>Genome sequence of Clostridium sp. EA1.</title>
        <authorList>
            <person name="Poehlein A."/>
            <person name="Bengelsdorf F.R."/>
            <person name="Daniel R."/>
        </authorList>
    </citation>
    <scope>NUCLEOTIDE SEQUENCE [LARGE SCALE GENOMIC DNA]</scope>
    <source>
        <strain evidence="5 7">EA1</strain>
    </source>
</reference>
<evidence type="ECO:0000256" key="3">
    <source>
        <dbReference type="ARBA" id="ARBA00023239"/>
    </source>
</evidence>
<dbReference type="GO" id="GO:0000256">
    <property type="term" value="P:allantoin catabolic process"/>
    <property type="evidence" value="ECO:0007669"/>
    <property type="project" value="InterPro"/>
</dbReference>
<dbReference type="InterPro" id="IPR024060">
    <property type="entry name" value="Ureidoglycolate_lyase_dom_sf"/>
</dbReference>
<dbReference type="OrthoDB" id="1956643at2"/>
<reference evidence="6 8" key="2">
    <citation type="submission" date="2020-08" db="EMBL/GenBank/DDBJ databases">
        <title>The isolate Caproiciproducens sp. 7D4C2 produces n-caproate at mildly acidic conditions from hexoses: genome and rBOX comparison with related strains and chain-elongating bacteria.</title>
        <authorList>
            <person name="Esquivel-Elizondo S."/>
            <person name="Bagci C."/>
            <person name="Temovska M."/>
            <person name="Jeon B.S."/>
            <person name="Bessarab I."/>
            <person name="Williams R.B.H."/>
            <person name="Huson D.H."/>
            <person name="Angenent L.T."/>
        </authorList>
    </citation>
    <scope>NUCLEOTIDE SEQUENCE [LARGE SCALE GENOMIC DNA]</scope>
    <source>
        <strain evidence="6 8">7D4C2</strain>
    </source>
</reference>
<evidence type="ECO:0000313" key="8">
    <source>
        <dbReference type="Proteomes" id="UP000515909"/>
    </source>
</evidence>
<accession>A0A6N8I420</accession>
<evidence type="ECO:0000256" key="1">
    <source>
        <dbReference type="ARBA" id="ARBA00011738"/>
    </source>
</evidence>
<sequence>MKTIHAEPITAENWAPYGYLADIANPDGAYALGGEPVAFHRDMALAPMASAAPAAFGSLKVGKRPMVIEDVEYHSFTVEVMMPMDDDMVLYAGPANGGTPEPEKLKAFVVPAGTLVVFRAGVWHGAPYPVGRDATVLICLPERTYLNDTKKILLEQADKIAVEI</sequence>
<evidence type="ECO:0000256" key="4">
    <source>
        <dbReference type="ARBA" id="ARBA00047684"/>
    </source>
</evidence>
<evidence type="ECO:0000256" key="2">
    <source>
        <dbReference type="ARBA" id="ARBA00022631"/>
    </source>
</evidence>
<accession>A0A7G8T6L7</accession>
<dbReference type="KEGG" id="cfem:HCR03_10810"/>
<dbReference type="Proteomes" id="UP000515909">
    <property type="component" value="Chromosome"/>
</dbReference>
<dbReference type="EMBL" id="VWXL01000100">
    <property type="protein sequence ID" value="MVB12709.1"/>
    <property type="molecule type" value="Genomic_DNA"/>
</dbReference>
<keyword evidence="3 5" id="KW-0456">Lyase</keyword>
<dbReference type="InterPro" id="IPR011051">
    <property type="entry name" value="RmlC_Cupin_sf"/>
</dbReference>
<dbReference type="SUPFAM" id="SSF51182">
    <property type="entry name" value="RmlC-like cupins"/>
    <property type="match status" value="1"/>
</dbReference>
<keyword evidence="7" id="KW-1185">Reference proteome</keyword>
<dbReference type="Proteomes" id="UP000469440">
    <property type="component" value="Unassembled WGS sequence"/>
</dbReference>
<dbReference type="RefSeq" id="WP_156991307.1">
    <property type="nucleotide sequence ID" value="NZ_CP060286.1"/>
</dbReference>